<evidence type="ECO:0000313" key="8">
    <source>
        <dbReference type="Proteomes" id="UP000078348"/>
    </source>
</evidence>
<keyword evidence="3 5" id="KW-0819">tRNA processing</keyword>
<evidence type="ECO:0000256" key="2">
    <source>
        <dbReference type="ARBA" id="ARBA00022499"/>
    </source>
</evidence>
<dbReference type="Pfam" id="PF09138">
    <property type="entry name" value="Urm1"/>
    <property type="match status" value="1"/>
</dbReference>
<dbReference type="GO" id="GO:0002098">
    <property type="term" value="P:tRNA wobble uridine modification"/>
    <property type="evidence" value="ECO:0007669"/>
    <property type="project" value="UniProtKB-UniRule"/>
</dbReference>
<evidence type="ECO:0000256" key="4">
    <source>
        <dbReference type="ARBA" id="ARBA00022786"/>
    </source>
</evidence>
<accession>A0A196SIC7</accession>
<comment type="function">
    <text evidence="5">Acts as a sulfur carrier required for 2-thiolation of mcm(5)S(2)U at tRNA wobble positions of cytosolic tRNA(Lys), tRNA(Glu) and tRNA(Gln). Serves as sulfur donor in tRNA 2-thiolation reaction by being thiocarboxylated (-COSH) at its C-terminus by the MOCS3/UBA4 homolog. The sulfur is then transferred to tRNA to form 2-thiolation of mcm(5)S(2)U. Also acts as a ubiquitin-like protein (UBL) that is covalently conjugated via an isopeptide bond to lysine residues of target proteins. The thiocarboxylated form serves as substrate for conjugation and oxidative stress specifically induces the formation of UBL-protein conjugates.</text>
</comment>
<dbReference type="GO" id="GO:0034227">
    <property type="term" value="P:tRNA thio-modification"/>
    <property type="evidence" value="ECO:0007669"/>
    <property type="project" value="UniProtKB-UniRule"/>
</dbReference>
<dbReference type="CDD" id="cd01764">
    <property type="entry name" value="Ubl_Urm1"/>
    <property type="match status" value="1"/>
</dbReference>
<dbReference type="AlphaFoldDB" id="A0A196SIC7"/>
<comment type="similarity">
    <text evidence="5 6">Belongs to the URM1 family.</text>
</comment>
<evidence type="ECO:0000256" key="5">
    <source>
        <dbReference type="HAMAP-Rule" id="MF_03048"/>
    </source>
</evidence>
<dbReference type="InterPro" id="IPR016155">
    <property type="entry name" value="Mopterin_synth/thiamin_S_b"/>
</dbReference>
<keyword evidence="8" id="KW-1185">Reference proteome</keyword>
<dbReference type="SUPFAM" id="SSF54285">
    <property type="entry name" value="MoaD/ThiS"/>
    <property type="match status" value="1"/>
</dbReference>
<dbReference type="InterPro" id="IPR015221">
    <property type="entry name" value="Urm1"/>
</dbReference>
<feature type="cross-link" description="Glycyl lysine isopeptide (Gly-Lys) (interchain with K-? in acceptor proteins)" evidence="5">
    <location>
        <position position="104"/>
    </location>
</feature>
<proteinExistence type="inferred from homology"/>
<dbReference type="HAMAP" id="MF_03048">
    <property type="entry name" value="Urm1"/>
    <property type="match status" value="1"/>
</dbReference>
<dbReference type="InterPro" id="IPR012675">
    <property type="entry name" value="Beta-grasp_dom_sf"/>
</dbReference>
<evidence type="ECO:0000256" key="6">
    <source>
        <dbReference type="RuleBase" id="RU361182"/>
    </source>
</evidence>
<evidence type="ECO:0000256" key="1">
    <source>
        <dbReference type="ARBA" id="ARBA00022490"/>
    </source>
</evidence>
<organism evidence="7 8">
    <name type="scientific">Blastocystis sp. subtype 1 (strain ATCC 50177 / NandII)</name>
    <dbReference type="NCBI Taxonomy" id="478820"/>
    <lineage>
        <taxon>Eukaryota</taxon>
        <taxon>Sar</taxon>
        <taxon>Stramenopiles</taxon>
        <taxon>Bigyra</taxon>
        <taxon>Opalozoa</taxon>
        <taxon>Opalinata</taxon>
        <taxon>Blastocystidae</taxon>
        <taxon>Blastocystis</taxon>
    </lineage>
</organism>
<feature type="modified residue" description="1-thioglycine" evidence="5">
    <location>
        <position position="104"/>
    </location>
</feature>
<dbReference type="PIRSF" id="PIRSF037379">
    <property type="entry name" value="Ubiquitin-related_modifier_1"/>
    <property type="match status" value="1"/>
</dbReference>
<dbReference type="STRING" id="478820.A0A196SIC7"/>
<dbReference type="Gene3D" id="3.10.20.30">
    <property type="match status" value="1"/>
</dbReference>
<comment type="subcellular location">
    <subcellularLocation>
        <location evidence="5 6">Cytoplasm</location>
    </subcellularLocation>
</comment>
<gene>
    <name evidence="7" type="ORF">AV274_1488</name>
</gene>
<dbReference type="Proteomes" id="UP000078348">
    <property type="component" value="Unassembled WGS sequence"/>
</dbReference>
<keyword evidence="1 5" id="KW-0963">Cytoplasm</keyword>
<evidence type="ECO:0000256" key="3">
    <source>
        <dbReference type="ARBA" id="ARBA00022694"/>
    </source>
</evidence>
<comment type="PTM">
    <text evidence="5">C-terminal thiocarboxylation occurs in 2 steps, it is first acyl-adenylated (-COAMP) via the hesA/moeB/thiF part of the MOCS3/UBA4 homolog, then thiocarboxylated (-COSH) via the rhodanese domain of the MOCS3/UBA4 homolog.</text>
</comment>
<keyword evidence="2 5" id="KW-1017">Isopeptide bond</keyword>
<dbReference type="GO" id="GO:0032447">
    <property type="term" value="P:protein urmylation"/>
    <property type="evidence" value="ECO:0007669"/>
    <property type="project" value="UniProtKB-UniRule"/>
</dbReference>
<dbReference type="EMBL" id="LXWW01000060">
    <property type="protein sequence ID" value="OAO16790.1"/>
    <property type="molecule type" value="Genomic_DNA"/>
</dbReference>
<dbReference type="UniPathway" id="UPA00988"/>
<dbReference type="OrthoDB" id="10248987at2759"/>
<keyword evidence="4 5" id="KW-0833">Ubl conjugation pathway</keyword>
<comment type="caution">
    <text evidence="7">The sequence shown here is derived from an EMBL/GenBank/DDBJ whole genome shotgun (WGS) entry which is preliminary data.</text>
</comment>
<evidence type="ECO:0000313" key="7">
    <source>
        <dbReference type="EMBL" id="OAO16790.1"/>
    </source>
</evidence>
<dbReference type="GO" id="GO:0005829">
    <property type="term" value="C:cytosol"/>
    <property type="evidence" value="ECO:0007669"/>
    <property type="project" value="UniProtKB-UniRule"/>
</dbReference>
<name>A0A196SIC7_BLAHN</name>
<comment type="pathway">
    <text evidence="5 6">tRNA modification; 5-methoxycarbonylmethyl-2-thiouridine-tRNA biosynthesis.</text>
</comment>
<sequence>MERPFKSLAIAKMITVEFGGGMDILFHNRKKIELATIPKTVNELIAYLKEKELSERPELFVDGDRLRSGILVLVNDVDWEVLEGGDTELADGDNVLFLSTLHGG</sequence>
<dbReference type="PANTHER" id="PTHR14986">
    <property type="entry name" value="RURM1 PROTEIN"/>
    <property type="match status" value="1"/>
</dbReference>
<protein>
    <recommendedName>
        <fullName evidence="5">Ubiquitin-related modifier 1 homolog</fullName>
    </recommendedName>
</protein>
<reference evidence="7 8" key="1">
    <citation type="submission" date="2016-05" db="EMBL/GenBank/DDBJ databases">
        <title>Nuclear genome of Blastocystis sp. subtype 1 NandII.</title>
        <authorList>
            <person name="Gentekaki E."/>
            <person name="Curtis B."/>
            <person name="Stairs C."/>
            <person name="Eme L."/>
            <person name="Herman E."/>
            <person name="Klimes V."/>
            <person name="Arias M.C."/>
            <person name="Elias M."/>
            <person name="Hilliou F."/>
            <person name="Klute M."/>
            <person name="Malik S.-B."/>
            <person name="Pightling A."/>
            <person name="Rachubinski R."/>
            <person name="Salas D."/>
            <person name="Schlacht A."/>
            <person name="Suga H."/>
            <person name="Archibald J."/>
            <person name="Ball S.G."/>
            <person name="Clark G."/>
            <person name="Dacks J."/>
            <person name="Van Der Giezen M."/>
            <person name="Tsaousis A."/>
            <person name="Roger A."/>
        </authorList>
    </citation>
    <scope>NUCLEOTIDE SEQUENCE [LARGE SCALE GENOMIC DNA]</scope>
    <source>
        <strain evidence="8">ATCC 50177 / NandII</strain>
    </source>
</reference>